<dbReference type="InterPro" id="IPR023407">
    <property type="entry name" value="Ribosomal_eS27_Zn-bd_dom_sf"/>
</dbReference>
<dbReference type="Gene3D" id="2.20.25.100">
    <property type="entry name" value="Zn-binding ribosomal proteins"/>
    <property type="match status" value="1"/>
</dbReference>
<name>A0ABR0UNE8_REHGL</name>
<keyword evidence="3" id="KW-0687">Ribonucleoprotein</keyword>
<evidence type="ECO:0000256" key="2">
    <source>
        <dbReference type="ARBA" id="ARBA00022980"/>
    </source>
</evidence>
<evidence type="ECO:0000313" key="5">
    <source>
        <dbReference type="EMBL" id="KAK6123809.1"/>
    </source>
</evidence>
<evidence type="ECO:0000256" key="3">
    <source>
        <dbReference type="ARBA" id="ARBA00023274"/>
    </source>
</evidence>
<accession>A0ABR0UNE8</accession>
<sequence length="106" mass="11970">MVLSNDYDLLNPPAELEKRKHKLKRLVQSPNSFFMDVKCQEPPFSAIHRRLLCAAIARQCCASPLVGVPDSLRAAPSVERVTDVVGYLYSFCLLEKLMMVVNDDFV</sequence>
<dbReference type="EMBL" id="JABTTQ020002451">
    <property type="protein sequence ID" value="KAK6123809.1"/>
    <property type="molecule type" value="Genomic_DNA"/>
</dbReference>
<dbReference type="Proteomes" id="UP001318860">
    <property type="component" value="Unassembled WGS sequence"/>
</dbReference>
<dbReference type="EMBL" id="JABTTQ020003060">
    <property type="protein sequence ID" value="KAK6120546.1"/>
    <property type="molecule type" value="Genomic_DNA"/>
</dbReference>
<evidence type="ECO:0000256" key="1">
    <source>
        <dbReference type="ARBA" id="ARBA00022833"/>
    </source>
</evidence>
<reference evidence="5 6" key="1">
    <citation type="journal article" date="2021" name="Comput. Struct. Biotechnol. J.">
        <title>De novo genome assembly of the potent medicinal plant Rehmannia glutinosa using nanopore technology.</title>
        <authorList>
            <person name="Ma L."/>
            <person name="Dong C."/>
            <person name="Song C."/>
            <person name="Wang X."/>
            <person name="Zheng X."/>
            <person name="Niu Y."/>
            <person name="Chen S."/>
            <person name="Feng W."/>
        </authorList>
    </citation>
    <scope>NUCLEOTIDE SEQUENCE [LARGE SCALE GENOMIC DNA]</scope>
    <source>
        <strain evidence="5">DH-2019</strain>
    </source>
</reference>
<comment type="caution">
    <text evidence="5">The sequence shown here is derived from an EMBL/GenBank/DDBJ whole genome shotgun (WGS) entry which is preliminary data.</text>
</comment>
<reference evidence="5" key="2">
    <citation type="submission" date="2024-01" db="EMBL/GenBank/DDBJ databases">
        <authorList>
            <person name="Ma L."/>
        </authorList>
    </citation>
    <scope>NUCLEOTIDE SEQUENCE</scope>
    <source>
        <strain evidence="5">DH-2019</strain>
        <tissue evidence="5">Leaves</tissue>
    </source>
</reference>
<keyword evidence="6" id="KW-1185">Reference proteome</keyword>
<proteinExistence type="predicted"/>
<organism evidence="5 6">
    <name type="scientific">Rehmannia glutinosa</name>
    <name type="common">Chinese foxglove</name>
    <dbReference type="NCBI Taxonomy" id="99300"/>
    <lineage>
        <taxon>Eukaryota</taxon>
        <taxon>Viridiplantae</taxon>
        <taxon>Streptophyta</taxon>
        <taxon>Embryophyta</taxon>
        <taxon>Tracheophyta</taxon>
        <taxon>Spermatophyta</taxon>
        <taxon>Magnoliopsida</taxon>
        <taxon>eudicotyledons</taxon>
        <taxon>Gunneridae</taxon>
        <taxon>Pentapetalae</taxon>
        <taxon>asterids</taxon>
        <taxon>lamiids</taxon>
        <taxon>Lamiales</taxon>
        <taxon>Orobanchaceae</taxon>
        <taxon>Rehmannieae</taxon>
        <taxon>Rehmannia</taxon>
    </lineage>
</organism>
<dbReference type="InterPro" id="IPR000592">
    <property type="entry name" value="Ribosomal_eS27"/>
</dbReference>
<dbReference type="PANTHER" id="PTHR11594">
    <property type="entry name" value="40S RIBOSOMAL PROTEIN S27"/>
    <property type="match status" value="1"/>
</dbReference>
<evidence type="ECO:0000313" key="6">
    <source>
        <dbReference type="Proteomes" id="UP001318860"/>
    </source>
</evidence>
<protein>
    <submittedName>
        <fullName evidence="5">Uncharacterized protein</fullName>
    </submittedName>
</protein>
<gene>
    <name evidence="5" type="ORF">DH2020_042448</name>
    <name evidence="4" type="ORF">DH2020_045712</name>
</gene>
<keyword evidence="2" id="KW-0689">Ribosomal protein</keyword>
<keyword evidence="1" id="KW-0862">Zinc</keyword>
<evidence type="ECO:0000313" key="4">
    <source>
        <dbReference type="EMBL" id="KAK6120546.1"/>
    </source>
</evidence>